<accession>A0A0F9I748</accession>
<reference evidence="1" key="1">
    <citation type="journal article" date="2015" name="Nature">
        <title>Complex archaea that bridge the gap between prokaryotes and eukaryotes.</title>
        <authorList>
            <person name="Spang A."/>
            <person name="Saw J.H."/>
            <person name="Jorgensen S.L."/>
            <person name="Zaremba-Niedzwiedzka K."/>
            <person name="Martijn J."/>
            <person name="Lind A.E."/>
            <person name="van Eijk R."/>
            <person name="Schleper C."/>
            <person name="Guy L."/>
            <person name="Ettema T.J."/>
        </authorList>
    </citation>
    <scope>NUCLEOTIDE SEQUENCE</scope>
</reference>
<sequence>MERPLTRIVEVLCRNSRILKLATDILNALSPSGSFSSTSDSQSKIVRHQQTEELLERWDAVILQLKRTHLHLFLSTGFDGIENDPVLILKPKRHRLLAAVEDEDLADLLHVRDEKADNTDGGTFTTGAWQTRDLNTVKTNEIAGASLASDQITLPAGTYFIRARAPAFIVGSNVIKLRDITGATDLIIGSVARSGGSGDSAPDSVIWGRFTLSVQSDLEIQHRGSYAEYRWSWTCFWCWCCRSIYRS</sequence>
<protein>
    <submittedName>
        <fullName evidence="1">Uncharacterized protein</fullName>
    </submittedName>
</protein>
<proteinExistence type="predicted"/>
<dbReference type="EMBL" id="LAZR01020234">
    <property type="protein sequence ID" value="KKL89625.1"/>
    <property type="molecule type" value="Genomic_DNA"/>
</dbReference>
<organism evidence="1">
    <name type="scientific">marine sediment metagenome</name>
    <dbReference type="NCBI Taxonomy" id="412755"/>
    <lineage>
        <taxon>unclassified sequences</taxon>
        <taxon>metagenomes</taxon>
        <taxon>ecological metagenomes</taxon>
    </lineage>
</organism>
<evidence type="ECO:0000313" key="1">
    <source>
        <dbReference type="EMBL" id="KKL89625.1"/>
    </source>
</evidence>
<dbReference type="AlphaFoldDB" id="A0A0F9I748"/>
<comment type="caution">
    <text evidence="1">The sequence shown here is derived from an EMBL/GenBank/DDBJ whole genome shotgun (WGS) entry which is preliminary data.</text>
</comment>
<name>A0A0F9I748_9ZZZZ</name>
<gene>
    <name evidence="1" type="ORF">LCGC14_1912820</name>
</gene>